<dbReference type="STRING" id="1458461.BN1012_Phect46"/>
<protein>
    <recommendedName>
        <fullName evidence="5 9">Trehalose-6-phosphate synthase</fullName>
        <ecNumber evidence="4 9">2.4.1.15</ecNumber>
    </recommendedName>
    <alternativeName>
        <fullName evidence="9">Osmoregulatory trehalose synthesis protein A</fullName>
    </alternativeName>
    <alternativeName>
        <fullName evidence="9">UDP-glucose-glucosephosphate glucosyltransferase</fullName>
    </alternativeName>
</protein>
<dbReference type="RefSeq" id="WP_043948037.1">
    <property type="nucleotide sequence ID" value="NZ_HG966617.1"/>
</dbReference>
<dbReference type="GO" id="GO:0005992">
    <property type="term" value="P:trehalose biosynthetic process"/>
    <property type="evidence" value="ECO:0007669"/>
    <property type="project" value="UniProtKB-UniRule"/>
</dbReference>
<keyword evidence="6 9" id="KW-0328">Glycosyltransferase</keyword>
<evidence type="ECO:0000256" key="4">
    <source>
        <dbReference type="ARBA" id="ARBA00012538"/>
    </source>
</evidence>
<keyword evidence="12" id="KW-1185">Reference proteome</keyword>
<gene>
    <name evidence="11" type="ORF">BN1012_Phect46</name>
</gene>
<dbReference type="HOGENOM" id="CLU_002351_7_1_5"/>
<proteinExistence type="inferred from homology"/>
<dbReference type="Gene3D" id="3.40.50.2000">
    <property type="entry name" value="Glycogen Phosphorylase B"/>
    <property type="match status" value="2"/>
</dbReference>
<evidence type="ECO:0000313" key="11">
    <source>
        <dbReference type="EMBL" id="CDO58260.1"/>
    </source>
</evidence>
<dbReference type="EMBL" id="HG966617">
    <property type="protein sequence ID" value="CDO58260.1"/>
    <property type="molecule type" value="Genomic_DNA"/>
</dbReference>
<evidence type="ECO:0000256" key="9">
    <source>
        <dbReference type="RuleBase" id="RU362045"/>
    </source>
</evidence>
<dbReference type="SUPFAM" id="SSF53756">
    <property type="entry name" value="UDP-Glycosyltransferase/glycogen phosphorylase"/>
    <property type="match status" value="1"/>
</dbReference>
<evidence type="ECO:0000313" key="12">
    <source>
        <dbReference type="Proteomes" id="UP000032160"/>
    </source>
</evidence>
<dbReference type="PANTHER" id="PTHR10788">
    <property type="entry name" value="TREHALOSE-6-PHOSPHATE SYNTHASE"/>
    <property type="match status" value="1"/>
</dbReference>
<dbReference type="UniPathway" id="UPA00299"/>
<dbReference type="AlphaFoldDB" id="X5MK55"/>
<evidence type="ECO:0000256" key="2">
    <source>
        <dbReference type="ARBA" id="ARBA00008799"/>
    </source>
</evidence>
<dbReference type="NCBIfam" id="TIGR02400">
    <property type="entry name" value="trehalose_OtsA"/>
    <property type="match status" value="1"/>
</dbReference>
<accession>X5MK55</accession>
<comment type="subunit">
    <text evidence="3 9">Homotetramer.</text>
</comment>
<comment type="function">
    <text evidence="9">Probably involved in the osmoprotection via the biosynthesis of trehalose. Catalyzes the transfer of glucose from UDP-alpha-D-glucose (UDP-Glc) to D-glucose 6-phosphate (Glc-6-P) to form trehalose-6-phosphate. Acts with retention of the anomeric configuration of the UDP-sugar donor.</text>
</comment>
<name>X5MK55_9HYPH</name>
<comment type="catalytic activity">
    <reaction evidence="8 9">
        <text>D-glucose 6-phosphate + UDP-alpha-D-glucose = alpha,alpha-trehalose 6-phosphate + UDP + H(+)</text>
        <dbReference type="Rhea" id="RHEA:18889"/>
        <dbReference type="ChEBI" id="CHEBI:15378"/>
        <dbReference type="ChEBI" id="CHEBI:58223"/>
        <dbReference type="ChEBI" id="CHEBI:58429"/>
        <dbReference type="ChEBI" id="CHEBI:58885"/>
        <dbReference type="ChEBI" id="CHEBI:61548"/>
        <dbReference type="EC" id="2.4.1.15"/>
    </reaction>
</comment>
<dbReference type="Proteomes" id="UP000032160">
    <property type="component" value="Chromosome I"/>
</dbReference>
<comment type="similarity">
    <text evidence="2 9">Belongs to the glycosyltransferase 20 family.</text>
</comment>
<dbReference type="EC" id="2.4.1.15" evidence="4 9"/>
<evidence type="ECO:0000256" key="8">
    <source>
        <dbReference type="ARBA" id="ARBA00048039"/>
    </source>
</evidence>
<evidence type="ECO:0000256" key="6">
    <source>
        <dbReference type="ARBA" id="ARBA00022676"/>
    </source>
</evidence>
<dbReference type="PANTHER" id="PTHR10788:SF106">
    <property type="entry name" value="BCDNA.GH08860"/>
    <property type="match status" value="1"/>
</dbReference>
<sequence length="477" mass="53435">MSRLVVVSNRVGPIGDAKRAGGLAIALVEALKTSGGIWFGWTGETTEEPDSRLKLESAGPLTLATVDLSKADHEDYYNGFANRSLWPLFHFRTGLVQYDRQNFAGYERVNASFAKSLLPLIQPDDLIWVHDYHFLLFAEELRKLGCTRPIGHFLHIPFPPRELLTTLPHHEQLVQALFAFDILGFQTEHDRDRFFDYVRMEAGGSILGDKARCFGRTVTARHFPIGIDADNFVEFAESEEGQKQFTSMRDMLRGRKQVIGVDRLDYTKGLPERFNAFERMLEDHPDKRGQTSLLQVAPPSRSDVTEYQDLRLELEGMAGHINGRFAEFNWTPIRYLNRSFARQALAGLCRASHVGLVTPLRDGMNLVAKEYVAAQDPEDPGVLVLSRFAGAAKQMRDAVIINPYDVQGMSDALARALDMPLEERKQRHQALLKNVSDEDIGHWRTTYMDALTSVEDSGVTGGSIHADRSGTSNGSAA</sequence>
<dbReference type="InterPro" id="IPR012766">
    <property type="entry name" value="Trehalose_OtsA"/>
</dbReference>
<evidence type="ECO:0000256" key="5">
    <source>
        <dbReference type="ARBA" id="ARBA00018539"/>
    </source>
</evidence>
<dbReference type="GO" id="GO:0003825">
    <property type="term" value="F:alpha,alpha-trehalose-phosphate synthase (UDP-forming) activity"/>
    <property type="evidence" value="ECO:0007669"/>
    <property type="project" value="UniProtKB-UniRule"/>
</dbReference>
<dbReference type="CDD" id="cd03788">
    <property type="entry name" value="GT20_TPS"/>
    <property type="match status" value="1"/>
</dbReference>
<evidence type="ECO:0000256" key="10">
    <source>
        <dbReference type="SAM" id="MobiDB-lite"/>
    </source>
</evidence>
<comment type="pathway">
    <text evidence="1 9">Glycan biosynthesis; trehalose biosynthesis.</text>
</comment>
<dbReference type="PATRIC" id="fig|1458461.3.peg.47"/>
<dbReference type="OrthoDB" id="9815690at2"/>
<evidence type="ECO:0000256" key="3">
    <source>
        <dbReference type="ARBA" id="ARBA00011881"/>
    </source>
</evidence>
<dbReference type="FunFam" id="3.40.50.2000:FF:000024">
    <property type="entry name" value="Trehalose-6-phosphate synthase"/>
    <property type="match status" value="1"/>
</dbReference>
<dbReference type="InterPro" id="IPR001830">
    <property type="entry name" value="Glyco_trans_20"/>
</dbReference>
<feature type="region of interest" description="Disordered" evidence="10">
    <location>
        <begin position="458"/>
        <end position="477"/>
    </location>
</feature>
<organism evidence="11 12">
    <name type="scientific">Candidatus Phaeomarinibacter ectocarpi</name>
    <dbReference type="NCBI Taxonomy" id="1458461"/>
    <lineage>
        <taxon>Bacteria</taxon>
        <taxon>Pseudomonadati</taxon>
        <taxon>Pseudomonadota</taxon>
        <taxon>Alphaproteobacteria</taxon>
        <taxon>Hyphomicrobiales</taxon>
        <taxon>Parvibaculaceae</taxon>
        <taxon>Candidatus Phaeomarinibacter</taxon>
    </lineage>
</organism>
<evidence type="ECO:0000256" key="7">
    <source>
        <dbReference type="ARBA" id="ARBA00022679"/>
    </source>
</evidence>
<dbReference type="KEGG" id="pect:BN1012_Phect46"/>
<keyword evidence="7 9" id="KW-0808">Transferase</keyword>
<evidence type="ECO:0000256" key="1">
    <source>
        <dbReference type="ARBA" id="ARBA00005199"/>
    </source>
</evidence>
<dbReference type="Pfam" id="PF00982">
    <property type="entry name" value="Glyco_transf_20"/>
    <property type="match status" value="1"/>
</dbReference>
<reference evidence="11 12" key="1">
    <citation type="journal article" date="2014" name="Front. Genet.">
        <title>Genome and metabolic network of "Candidatus Phaeomarinobacter ectocarpi" Ec32, a new candidate genus of Alphaproteobacteria frequently associated with brown algae.</title>
        <authorList>
            <person name="Dittami S.M."/>
            <person name="Barbeyron T."/>
            <person name="Boyen C."/>
            <person name="Cambefort J."/>
            <person name="Collet G."/>
            <person name="Delage L."/>
            <person name="Gobet A."/>
            <person name="Groisillier A."/>
            <person name="Leblanc C."/>
            <person name="Michel G."/>
            <person name="Scornet D."/>
            <person name="Siegel A."/>
            <person name="Tapia J.E."/>
            <person name="Tonon T."/>
        </authorList>
    </citation>
    <scope>NUCLEOTIDE SEQUENCE [LARGE SCALE GENOMIC DNA]</scope>
    <source>
        <strain evidence="11 12">Ec32</strain>
    </source>
</reference>